<feature type="region of interest" description="Disordered" evidence="1">
    <location>
        <begin position="20"/>
        <end position="252"/>
    </location>
</feature>
<reference evidence="2" key="1">
    <citation type="submission" date="2023-10" db="EMBL/GenBank/DDBJ databases">
        <title>Genome assembly of Pristionchus species.</title>
        <authorList>
            <person name="Yoshida K."/>
            <person name="Sommer R.J."/>
        </authorList>
    </citation>
    <scope>NUCLEOTIDE SEQUENCE</scope>
    <source>
        <strain evidence="2">RS0144</strain>
    </source>
</reference>
<feature type="compositionally biased region" description="Basic and acidic residues" evidence="1">
    <location>
        <begin position="54"/>
        <end position="72"/>
    </location>
</feature>
<gene>
    <name evidence="2" type="ORF">PENTCL1PPCAC_1456</name>
</gene>
<feature type="non-terminal residue" evidence="2">
    <location>
        <position position="252"/>
    </location>
</feature>
<evidence type="ECO:0000313" key="3">
    <source>
        <dbReference type="Proteomes" id="UP001432027"/>
    </source>
</evidence>
<dbReference type="AlphaFoldDB" id="A0AAV5SI16"/>
<sequence>ELELHDFDCAFHAAEREEAALKSSTRKIVNDTHKNITAEATEDTEIGFIPSDPIDSKKVADMKDEETAKDTVTETPEEEMEEEEESETDSWEDAAVEHDEVAAAATSPIPVARSIEVMQQRVDSESEEAWDEMEEEEDDDEDEEENETSTAHENSWEALVAAEEANINAHIPIAPSNDEMEQDQVECNAELNDEEEEETESETENEEDEDEEETESDCESWDEETEEEDATQESEEDDIEEEKEEEKEVKSE</sequence>
<feature type="non-terminal residue" evidence="2">
    <location>
        <position position="1"/>
    </location>
</feature>
<dbReference type="Proteomes" id="UP001432027">
    <property type="component" value="Unassembled WGS sequence"/>
</dbReference>
<dbReference type="EMBL" id="BTSX01000001">
    <property type="protein sequence ID" value="GMS79281.1"/>
    <property type="molecule type" value="Genomic_DNA"/>
</dbReference>
<proteinExistence type="predicted"/>
<organism evidence="2 3">
    <name type="scientific">Pristionchus entomophagus</name>
    <dbReference type="NCBI Taxonomy" id="358040"/>
    <lineage>
        <taxon>Eukaryota</taxon>
        <taxon>Metazoa</taxon>
        <taxon>Ecdysozoa</taxon>
        <taxon>Nematoda</taxon>
        <taxon>Chromadorea</taxon>
        <taxon>Rhabditida</taxon>
        <taxon>Rhabditina</taxon>
        <taxon>Diplogasteromorpha</taxon>
        <taxon>Diplogasteroidea</taxon>
        <taxon>Neodiplogasteridae</taxon>
        <taxon>Pristionchus</taxon>
    </lineage>
</organism>
<protein>
    <submittedName>
        <fullName evidence="2">Uncharacterized protein</fullName>
    </submittedName>
</protein>
<keyword evidence="3" id="KW-1185">Reference proteome</keyword>
<feature type="compositionally biased region" description="Acidic residues" evidence="1">
    <location>
        <begin position="191"/>
        <end position="245"/>
    </location>
</feature>
<comment type="caution">
    <text evidence="2">The sequence shown here is derived from an EMBL/GenBank/DDBJ whole genome shotgun (WGS) entry which is preliminary data.</text>
</comment>
<name>A0AAV5SI16_9BILA</name>
<feature type="compositionally biased region" description="Acidic residues" evidence="1">
    <location>
        <begin position="75"/>
        <end position="94"/>
    </location>
</feature>
<evidence type="ECO:0000256" key="1">
    <source>
        <dbReference type="SAM" id="MobiDB-lite"/>
    </source>
</evidence>
<evidence type="ECO:0000313" key="2">
    <source>
        <dbReference type="EMBL" id="GMS79281.1"/>
    </source>
</evidence>
<accession>A0AAV5SI16</accession>
<feature type="compositionally biased region" description="Acidic residues" evidence="1">
    <location>
        <begin position="125"/>
        <end position="147"/>
    </location>
</feature>